<evidence type="ECO:0000313" key="2">
    <source>
        <dbReference type="Proteomes" id="UP001497680"/>
    </source>
</evidence>
<proteinExistence type="predicted"/>
<dbReference type="EMBL" id="MU394337">
    <property type="protein sequence ID" value="KAI6084460.1"/>
    <property type="molecule type" value="Genomic_DNA"/>
</dbReference>
<name>A0ACC0CWH4_9PEZI</name>
<keyword evidence="2" id="KW-1185">Reference proteome</keyword>
<reference evidence="1 2" key="1">
    <citation type="journal article" date="2022" name="New Phytol.">
        <title>Ecological generalism drives hyperdiversity of secondary metabolite gene clusters in xylarialean endophytes.</title>
        <authorList>
            <person name="Franco M.E.E."/>
            <person name="Wisecaver J.H."/>
            <person name="Arnold A.E."/>
            <person name="Ju Y.M."/>
            <person name="Slot J.C."/>
            <person name="Ahrendt S."/>
            <person name="Moore L.P."/>
            <person name="Eastman K.E."/>
            <person name="Scott K."/>
            <person name="Konkel Z."/>
            <person name="Mondo S.J."/>
            <person name="Kuo A."/>
            <person name="Hayes R.D."/>
            <person name="Haridas S."/>
            <person name="Andreopoulos B."/>
            <person name="Riley R."/>
            <person name="LaButti K."/>
            <person name="Pangilinan J."/>
            <person name="Lipzen A."/>
            <person name="Amirebrahimi M."/>
            <person name="Yan J."/>
            <person name="Adam C."/>
            <person name="Keymanesh K."/>
            <person name="Ng V."/>
            <person name="Louie K."/>
            <person name="Northen T."/>
            <person name="Drula E."/>
            <person name="Henrissat B."/>
            <person name="Hsieh H.M."/>
            <person name="Youens-Clark K."/>
            <person name="Lutzoni F."/>
            <person name="Miadlikowska J."/>
            <person name="Eastwood D.C."/>
            <person name="Hamelin R.C."/>
            <person name="Grigoriev I.V."/>
            <person name="U'Ren J.M."/>
        </authorList>
    </citation>
    <scope>NUCLEOTIDE SEQUENCE [LARGE SCALE GENOMIC DNA]</scope>
    <source>
        <strain evidence="1 2">ER1909</strain>
    </source>
</reference>
<sequence>MAPSIYRRTGDDTFSTHTTTQPETREAAGQGMSPWLIVIIVLGALVVTTLVVFLARYLVRRRRRIAQDGQKDPLGLEDFRKRRMSTSDRLAAEEMERATMIRKSLASRASSWSGISFQAPETSEYQLEEFEREEQEPQEPVAPRVNWKEVEAGTQDQRATTGLVDTEIGVHPALLPQPQLAIPQPSRAPSPIRGIQPPQLIIPS</sequence>
<evidence type="ECO:0000313" key="1">
    <source>
        <dbReference type="EMBL" id="KAI6084460.1"/>
    </source>
</evidence>
<organism evidence="1 2">
    <name type="scientific">Hypoxylon rubiginosum</name>
    <dbReference type="NCBI Taxonomy" id="110542"/>
    <lineage>
        <taxon>Eukaryota</taxon>
        <taxon>Fungi</taxon>
        <taxon>Dikarya</taxon>
        <taxon>Ascomycota</taxon>
        <taxon>Pezizomycotina</taxon>
        <taxon>Sordariomycetes</taxon>
        <taxon>Xylariomycetidae</taxon>
        <taxon>Xylariales</taxon>
        <taxon>Hypoxylaceae</taxon>
        <taxon>Hypoxylon</taxon>
    </lineage>
</organism>
<comment type="caution">
    <text evidence="1">The sequence shown here is derived from an EMBL/GenBank/DDBJ whole genome shotgun (WGS) entry which is preliminary data.</text>
</comment>
<dbReference type="Proteomes" id="UP001497680">
    <property type="component" value="Unassembled WGS sequence"/>
</dbReference>
<protein>
    <submittedName>
        <fullName evidence="1">Uncharacterized protein</fullName>
    </submittedName>
</protein>
<gene>
    <name evidence="1" type="ORF">F4821DRAFT_242897</name>
</gene>
<accession>A0ACC0CWH4</accession>